<dbReference type="Pfam" id="PF07707">
    <property type="entry name" value="BACK"/>
    <property type="match status" value="1"/>
</dbReference>
<proteinExistence type="predicted"/>
<dbReference type="AlphaFoldDB" id="A0A2C9L416"/>
<dbReference type="PANTHER" id="PTHR45632">
    <property type="entry name" value="LD33804P"/>
    <property type="match status" value="1"/>
</dbReference>
<dbReference type="SUPFAM" id="SSF54695">
    <property type="entry name" value="POZ domain"/>
    <property type="match status" value="1"/>
</dbReference>
<dbReference type="InterPro" id="IPR011333">
    <property type="entry name" value="SKP1/BTB/POZ_sf"/>
</dbReference>
<reference evidence="2" key="1">
    <citation type="submission" date="2020-05" db="UniProtKB">
        <authorList>
            <consortium name="EnsemblMetazoa"/>
        </authorList>
    </citation>
    <scope>IDENTIFICATION</scope>
    <source>
        <strain evidence="2">BB02</strain>
    </source>
</reference>
<protein>
    <recommendedName>
        <fullName evidence="1">BTB domain-containing protein</fullName>
    </recommendedName>
</protein>
<dbReference type="VEuPathDB" id="VectorBase:BGLB026775"/>
<dbReference type="VEuPathDB" id="VectorBase:BGLAX_035523"/>
<dbReference type="PROSITE" id="PS50097">
    <property type="entry name" value="BTB"/>
    <property type="match status" value="1"/>
</dbReference>
<accession>A0A2C9L416</accession>
<dbReference type="EnsemblMetazoa" id="BGLB026775-RB">
    <property type="protein sequence ID" value="BGLB026775-PB"/>
    <property type="gene ID" value="BGLB026775"/>
</dbReference>
<evidence type="ECO:0000259" key="1">
    <source>
        <dbReference type="PROSITE" id="PS50097"/>
    </source>
</evidence>
<evidence type="ECO:0000313" key="2">
    <source>
        <dbReference type="EnsemblMetazoa" id="BGLB026775-PB"/>
    </source>
</evidence>
<dbReference type="InterPro" id="IPR011705">
    <property type="entry name" value="BACK"/>
</dbReference>
<dbReference type="SMART" id="SM00225">
    <property type="entry name" value="BTB"/>
    <property type="match status" value="1"/>
</dbReference>
<dbReference type="SMART" id="SM00875">
    <property type="entry name" value="BACK"/>
    <property type="match status" value="1"/>
</dbReference>
<sequence>MSGGDSVPLQNISKGITQSINEYMNNYDNLDLEINIDGERIRCNSFILASCSKFFRSLLRPNSKEKLESTIDLQTIPLNIFHLVLKTLYTGCDLLTKDNVLDVWSAVHQLQIDFLVQHCEDFTLENISLETLEIYKKKAEILQSKRVSEGIFKYMLEHFMTLRSTEAFLRLEFEDLLKLIDSNGLVVTSEDLVLHSVYEWIKFGEILTSTVRNDNSSVTTSSKDISVTEVIAHAPKLEDLCLDIKAMNVSTGNVNELKEATEECKFIDASNSFLTQTSVISSANQKEEAPSAPTHQIENQRNVHLLPLLKASRYFLLSEASIANLYRKKEIQNNTQIIQFLFESLAFKKSLHINGYLPTAAFHRDCSPFENVGVVCCGNKMVAYSFAQDSLLQYVRNADVIIMNLQILNNQLYVLANYMSTSEMFCFGNQISVSVLKMAEHTCFSLQHDCSIYIITTPNSLVYRYQPISTGCKVDFDIGPVDFAISFYQDILLFKKETLKTKVRCWDTDKNSLSHLIDLEFSANCMTSFTDDRATYILDRLGRLYEVKQYETIQFTFIERLWSFSCKEINGSVLFRNNLIVCGRFPEEERDINKKPSPFSSLSFLEIPDVNWSSNFITFAVSKRDLYIF</sequence>
<dbReference type="Gene3D" id="3.30.710.10">
    <property type="entry name" value="Potassium Channel Kv1.1, Chain A"/>
    <property type="match status" value="1"/>
</dbReference>
<dbReference type="OrthoDB" id="1925334at2759"/>
<dbReference type="InterPro" id="IPR000210">
    <property type="entry name" value="BTB/POZ_dom"/>
</dbReference>
<dbReference type="Proteomes" id="UP000076420">
    <property type="component" value="Unassembled WGS sequence"/>
</dbReference>
<dbReference type="CDD" id="cd18186">
    <property type="entry name" value="BTB_POZ_ZBTB_KLHL-like"/>
    <property type="match status" value="1"/>
</dbReference>
<dbReference type="Pfam" id="PF00651">
    <property type="entry name" value="BTB"/>
    <property type="match status" value="1"/>
</dbReference>
<name>A0A2C9L416_BIOGL</name>
<feature type="domain" description="BTB" evidence="1">
    <location>
        <begin position="30"/>
        <end position="97"/>
    </location>
</feature>
<evidence type="ECO:0000313" key="3">
    <source>
        <dbReference type="Proteomes" id="UP000076420"/>
    </source>
</evidence>
<dbReference type="Gene3D" id="1.25.40.420">
    <property type="match status" value="1"/>
</dbReference>
<dbReference type="RefSeq" id="XP_013060862.2">
    <property type="nucleotide sequence ID" value="XM_013205408.2"/>
</dbReference>
<organism evidence="2 3">
    <name type="scientific">Biomphalaria glabrata</name>
    <name type="common">Bloodfluke planorb</name>
    <name type="synonym">Freshwater snail</name>
    <dbReference type="NCBI Taxonomy" id="6526"/>
    <lineage>
        <taxon>Eukaryota</taxon>
        <taxon>Metazoa</taxon>
        <taxon>Spiralia</taxon>
        <taxon>Lophotrochozoa</taxon>
        <taxon>Mollusca</taxon>
        <taxon>Gastropoda</taxon>
        <taxon>Heterobranchia</taxon>
        <taxon>Euthyneura</taxon>
        <taxon>Panpulmonata</taxon>
        <taxon>Hygrophila</taxon>
        <taxon>Lymnaeoidea</taxon>
        <taxon>Planorbidae</taxon>
        <taxon>Biomphalaria</taxon>
    </lineage>
</organism>
<gene>
    <name evidence="2" type="primary">106050445</name>
</gene>